<dbReference type="AlphaFoldDB" id="A0A7S0RDM8"/>
<dbReference type="Gene3D" id="1.20.5.190">
    <property type="match status" value="1"/>
</dbReference>
<proteinExistence type="predicted"/>
<dbReference type="EMBL" id="HBFB01011425">
    <property type="protein sequence ID" value="CAD8674644.1"/>
    <property type="molecule type" value="Transcribed_RNA"/>
</dbReference>
<evidence type="ECO:0000313" key="1">
    <source>
        <dbReference type="EMBL" id="CAD8674644.1"/>
    </source>
</evidence>
<dbReference type="Pfam" id="PF00612">
    <property type="entry name" value="IQ"/>
    <property type="match status" value="2"/>
</dbReference>
<dbReference type="SMART" id="SM00015">
    <property type="entry name" value="IQ"/>
    <property type="match status" value="2"/>
</dbReference>
<name>A0A7S0RDM8_9CHLO</name>
<gene>
    <name evidence="1" type="ORF">CLEI1391_LOCUS6459</name>
</gene>
<dbReference type="PANTHER" id="PTHR33504">
    <property type="entry name" value="NADH DEHYDROGENASE (UBIQUINONE) 1 BETA SUBCOMPLEX, 4"/>
    <property type="match status" value="1"/>
</dbReference>
<dbReference type="CDD" id="cd23767">
    <property type="entry name" value="IQCD"/>
    <property type="match status" value="1"/>
</dbReference>
<dbReference type="PROSITE" id="PS50096">
    <property type="entry name" value="IQ"/>
    <property type="match status" value="1"/>
</dbReference>
<organism evidence="1">
    <name type="scientific">Chlamydomonas leiostraca</name>
    <dbReference type="NCBI Taxonomy" id="1034604"/>
    <lineage>
        <taxon>Eukaryota</taxon>
        <taxon>Viridiplantae</taxon>
        <taxon>Chlorophyta</taxon>
        <taxon>core chlorophytes</taxon>
        <taxon>Chlorophyceae</taxon>
        <taxon>CS clade</taxon>
        <taxon>Chlamydomonadales</taxon>
        <taxon>Chlamydomonadaceae</taxon>
        <taxon>Chlamydomonas</taxon>
    </lineage>
</organism>
<sequence>MEGLLQDEYLFFIEFAATTIQRHYRGYRERKKYWTQKHEDLQRQQLRYEAEYVAHERDDAARRIQRAWMGFRNRRIFLFYRDLIQFRERGDPRLMLRAINPREAALADAAAGIHVRFRLGGAMFPPLVFYKIFTHRSVTDINAFGPRNYAAEASVPAKAVHNKPKRAVEPDFDMAEELREFIRPDGTRGFRSTRGWYARSDNNGWRPIAERVLVDGEADTGAAKSQPHFHYNPAVRREERIRRAKQRRREWMLKLYRIHTEGLSAAQQAGADVQGADLPDLDQLLGPGGEGLDELAEDELLAWSSNLDYASYTDEWTSLACTLGSEAYSIPVQETSLLASLPPPSQDVRAAMVAAGVPLAPFKGGVSPAAGATSGLHLVR</sequence>
<reference evidence="1" key="1">
    <citation type="submission" date="2021-01" db="EMBL/GenBank/DDBJ databases">
        <authorList>
            <person name="Corre E."/>
            <person name="Pelletier E."/>
            <person name="Niang G."/>
            <person name="Scheremetjew M."/>
            <person name="Finn R."/>
            <person name="Kale V."/>
            <person name="Holt S."/>
            <person name="Cochrane G."/>
            <person name="Meng A."/>
            <person name="Brown T."/>
            <person name="Cohen L."/>
        </authorList>
    </citation>
    <scope>NUCLEOTIDE SEQUENCE</scope>
    <source>
        <strain evidence="1">SAG 11-49</strain>
    </source>
</reference>
<protein>
    <submittedName>
        <fullName evidence="1">Uncharacterized protein</fullName>
    </submittedName>
</protein>
<accession>A0A7S0RDM8</accession>
<dbReference type="PANTHER" id="PTHR33504:SF2">
    <property type="entry name" value="PROTEIN MFI"/>
    <property type="match status" value="1"/>
</dbReference>
<dbReference type="InterPro" id="IPR000048">
    <property type="entry name" value="IQ_motif_EF-hand-BS"/>
</dbReference>